<keyword evidence="3" id="KW-1185">Reference proteome</keyword>
<dbReference type="PROSITE" id="PS50020">
    <property type="entry name" value="WW_DOMAIN_2"/>
    <property type="match status" value="1"/>
</dbReference>
<dbReference type="AlphaFoldDB" id="A0A7L2ASJ2"/>
<feature type="domain" description="WW" evidence="1">
    <location>
        <begin position="25"/>
        <end position="58"/>
    </location>
</feature>
<dbReference type="SUPFAM" id="SSF51045">
    <property type="entry name" value="WW domain"/>
    <property type="match status" value="1"/>
</dbReference>
<feature type="non-terminal residue" evidence="2">
    <location>
        <position position="93"/>
    </location>
</feature>
<dbReference type="Proteomes" id="UP000590868">
    <property type="component" value="Unassembled WGS sequence"/>
</dbReference>
<dbReference type="PANTHER" id="PTHR21715:SF0">
    <property type="entry name" value="RH04127P"/>
    <property type="match status" value="1"/>
</dbReference>
<evidence type="ECO:0000313" key="3">
    <source>
        <dbReference type="Proteomes" id="UP000590868"/>
    </source>
</evidence>
<dbReference type="InterPro" id="IPR036020">
    <property type="entry name" value="WW_dom_sf"/>
</dbReference>
<dbReference type="CDD" id="cd00201">
    <property type="entry name" value="WW"/>
    <property type="match status" value="1"/>
</dbReference>
<dbReference type="InterPro" id="IPR001202">
    <property type="entry name" value="WW_dom"/>
</dbReference>
<dbReference type="PROSITE" id="PS01159">
    <property type="entry name" value="WW_DOMAIN_1"/>
    <property type="match status" value="1"/>
</dbReference>
<gene>
    <name evidence="2" type="primary">Cep164</name>
    <name evidence="2" type="ORF">HELFUL_R09259</name>
</gene>
<reference evidence="2 3" key="1">
    <citation type="submission" date="2019-09" db="EMBL/GenBank/DDBJ databases">
        <title>Bird 10,000 Genomes (B10K) Project - Family phase.</title>
        <authorList>
            <person name="Zhang G."/>
        </authorList>
    </citation>
    <scope>NUCLEOTIDE SEQUENCE [LARGE SCALE GENOMIC DNA]</scope>
    <source>
        <strain evidence="2">B10K-DU-001-55</strain>
        <tissue evidence="2">Muscle</tissue>
    </source>
</reference>
<protein>
    <submittedName>
        <fullName evidence="2">CE164 protein</fullName>
    </submittedName>
</protein>
<dbReference type="Gene3D" id="3.30.1470.10">
    <property type="entry name" value="Photosystem I PsaD, reaction center subunit II"/>
    <property type="match status" value="1"/>
</dbReference>
<name>A0A7L2ASJ2_9GRUI</name>
<dbReference type="InterPro" id="IPR053233">
    <property type="entry name" value="ABRA-related"/>
</dbReference>
<comment type="caution">
    <text evidence="2">The sequence shown here is derived from an EMBL/GenBank/DDBJ whole genome shotgun (WGS) entry which is preliminary data.</text>
</comment>
<organism evidence="2 3">
    <name type="scientific">Heliornis fulica</name>
    <name type="common">sungrebe</name>
    <dbReference type="NCBI Taxonomy" id="54369"/>
    <lineage>
        <taxon>Eukaryota</taxon>
        <taxon>Metazoa</taxon>
        <taxon>Chordata</taxon>
        <taxon>Craniata</taxon>
        <taxon>Vertebrata</taxon>
        <taxon>Euteleostomi</taxon>
        <taxon>Archelosauria</taxon>
        <taxon>Archosauria</taxon>
        <taxon>Dinosauria</taxon>
        <taxon>Saurischia</taxon>
        <taxon>Theropoda</taxon>
        <taxon>Coelurosauria</taxon>
        <taxon>Aves</taxon>
        <taxon>Neognathae</taxon>
        <taxon>Neoaves</taxon>
        <taxon>Gruiformes</taxon>
        <taxon>Heliornithidae</taxon>
        <taxon>Heliornis</taxon>
    </lineage>
</organism>
<dbReference type="EMBL" id="VXBZ01005792">
    <property type="protein sequence ID" value="NXP49098.1"/>
    <property type="molecule type" value="Genomic_DNA"/>
</dbReference>
<dbReference type="Pfam" id="PF00397">
    <property type="entry name" value="WW"/>
    <property type="match status" value="1"/>
</dbReference>
<accession>A0A7L2ASJ2</accession>
<dbReference type="PANTHER" id="PTHR21715">
    <property type="entry name" value="RH04127P"/>
    <property type="match status" value="1"/>
</dbReference>
<sequence>FAREIGIDPENEPELLWVAREGIMARLPPEWKPCQDINGSIYYFNFSNGQSSWEHPSDRQYKEIVVQERDKLLVCNTSKNKEKKKKKEKKEKK</sequence>
<dbReference type="OrthoDB" id="6344460at2759"/>
<evidence type="ECO:0000259" key="1">
    <source>
        <dbReference type="PROSITE" id="PS50020"/>
    </source>
</evidence>
<evidence type="ECO:0000313" key="2">
    <source>
        <dbReference type="EMBL" id="NXP49098.1"/>
    </source>
</evidence>
<proteinExistence type="predicted"/>
<feature type="non-terminal residue" evidence="2">
    <location>
        <position position="1"/>
    </location>
</feature>
<dbReference type="SMART" id="SM00456">
    <property type="entry name" value="WW"/>
    <property type="match status" value="1"/>
</dbReference>